<dbReference type="STRING" id="530584.SAMN05421630_102236"/>
<reference evidence="10 11" key="1">
    <citation type="submission" date="2016-10" db="EMBL/GenBank/DDBJ databases">
        <authorList>
            <person name="de Groot N.N."/>
        </authorList>
    </citation>
    <scope>NUCLEOTIDE SEQUENCE [LARGE SCALE GENOMIC DNA]</scope>
    <source>
        <strain evidence="10 11">CGMCC 4.5506</strain>
    </source>
</reference>
<comment type="subcellular location">
    <subcellularLocation>
        <location evidence="1 9">Cell membrane</location>
        <topology evidence="1 9">Multi-pass membrane protein</topology>
    </subcellularLocation>
</comment>
<dbReference type="AlphaFoldDB" id="A0A222VLJ3"/>
<comment type="function">
    <text evidence="9">Converts cobyric acid to cobinamide by the addition of aminopropanol on the F carboxylic group.</text>
</comment>
<keyword evidence="11" id="KW-1185">Reference proteome</keyword>
<gene>
    <name evidence="9" type="primary">cobD</name>
    <name evidence="10" type="ORF">SAMN05421630_102236</name>
</gene>
<dbReference type="KEGG" id="pmad:BAY61_06140"/>
<evidence type="ECO:0000313" key="11">
    <source>
        <dbReference type="Proteomes" id="UP000199494"/>
    </source>
</evidence>
<evidence type="ECO:0000256" key="8">
    <source>
        <dbReference type="ARBA" id="ARBA00023136"/>
    </source>
</evidence>
<comment type="similarity">
    <text evidence="3 9">Belongs to the CobD/CbiB family.</text>
</comment>
<evidence type="ECO:0000256" key="6">
    <source>
        <dbReference type="ARBA" id="ARBA00022692"/>
    </source>
</evidence>
<evidence type="ECO:0000256" key="4">
    <source>
        <dbReference type="ARBA" id="ARBA00022475"/>
    </source>
</evidence>
<keyword evidence="7 9" id="KW-1133">Transmembrane helix</keyword>
<dbReference type="GO" id="GO:0005886">
    <property type="term" value="C:plasma membrane"/>
    <property type="evidence" value="ECO:0007669"/>
    <property type="project" value="UniProtKB-SubCell"/>
</dbReference>
<evidence type="ECO:0000256" key="3">
    <source>
        <dbReference type="ARBA" id="ARBA00006263"/>
    </source>
</evidence>
<protein>
    <recommendedName>
        <fullName evidence="9">Cobalamin biosynthesis protein CobD</fullName>
    </recommendedName>
</protein>
<sequence>MLRSQCVTAAGIVAGYAADSLFGDPRRAHPVALFGKAAAALEKNMWADSRQKGFLYAVLCAGGATGAGVAVTGLTRSCPLARFAATATATWIVLGGRGLATEGTVMATLLEAGDLTAARARLSHLCGRDADSLDAEGLARAATESIAENTSDAIVAPLVWGALAGIPGLLGYRALNTLDAMVGHRSPRHARFGWASARADDIANLLPARLSAAAATVAAPFVGGSPAKALRVWRRDAGKHPSPNAGQVEAAFAGALGVSLGGVTSYGGKVERRGPLGDGGGPTPADLRRAVRLSRLTGLAALAVTVAASVAATRR</sequence>
<comment type="caution">
    <text evidence="9">Lacks conserved residue(s) required for the propagation of feature annotation.</text>
</comment>
<organism evidence="10 11">
    <name type="scientific">Prauserella marina</name>
    <dbReference type="NCBI Taxonomy" id="530584"/>
    <lineage>
        <taxon>Bacteria</taxon>
        <taxon>Bacillati</taxon>
        <taxon>Actinomycetota</taxon>
        <taxon>Actinomycetes</taxon>
        <taxon>Pseudonocardiales</taxon>
        <taxon>Pseudonocardiaceae</taxon>
        <taxon>Prauserella</taxon>
    </lineage>
</organism>
<keyword evidence="8 9" id="KW-0472">Membrane</keyword>
<evidence type="ECO:0000256" key="9">
    <source>
        <dbReference type="HAMAP-Rule" id="MF_00024"/>
    </source>
</evidence>
<dbReference type="NCBIfam" id="NF002276">
    <property type="entry name" value="PRK01209.1-4"/>
    <property type="match status" value="1"/>
</dbReference>
<accession>A0A222VLJ3</accession>
<proteinExistence type="inferred from homology"/>
<evidence type="ECO:0000256" key="2">
    <source>
        <dbReference type="ARBA" id="ARBA00004953"/>
    </source>
</evidence>
<dbReference type="NCBIfam" id="TIGR00380">
    <property type="entry name" value="cobal_cbiB"/>
    <property type="match status" value="1"/>
</dbReference>
<dbReference type="InterPro" id="IPR004485">
    <property type="entry name" value="Cobalamin_biosynth_CobD/CbiB"/>
</dbReference>
<feature type="transmembrane region" description="Helical" evidence="9">
    <location>
        <begin position="54"/>
        <end position="74"/>
    </location>
</feature>
<dbReference type="EMBL" id="FMZE01000002">
    <property type="protein sequence ID" value="SDC47216.1"/>
    <property type="molecule type" value="Genomic_DNA"/>
</dbReference>
<dbReference type="HAMAP" id="MF_00024">
    <property type="entry name" value="CobD_CbiB"/>
    <property type="match status" value="1"/>
</dbReference>
<evidence type="ECO:0000256" key="1">
    <source>
        <dbReference type="ARBA" id="ARBA00004651"/>
    </source>
</evidence>
<dbReference type="GO" id="GO:0009236">
    <property type="term" value="P:cobalamin biosynthetic process"/>
    <property type="evidence" value="ECO:0007669"/>
    <property type="project" value="UniProtKB-UniRule"/>
</dbReference>
<keyword evidence="4 9" id="KW-1003">Cell membrane</keyword>
<evidence type="ECO:0000256" key="5">
    <source>
        <dbReference type="ARBA" id="ARBA00022573"/>
    </source>
</evidence>
<dbReference type="Proteomes" id="UP000199494">
    <property type="component" value="Unassembled WGS sequence"/>
</dbReference>
<keyword evidence="5 9" id="KW-0169">Cobalamin biosynthesis</keyword>
<name>A0A222VLJ3_9PSEU</name>
<dbReference type="Pfam" id="PF03186">
    <property type="entry name" value="CobD_Cbib"/>
    <property type="match status" value="1"/>
</dbReference>
<dbReference type="GO" id="GO:0048472">
    <property type="term" value="F:threonine-phosphate decarboxylase activity"/>
    <property type="evidence" value="ECO:0007669"/>
    <property type="project" value="InterPro"/>
</dbReference>
<dbReference type="PANTHER" id="PTHR34308:SF1">
    <property type="entry name" value="COBALAMIN BIOSYNTHESIS PROTEIN CBIB"/>
    <property type="match status" value="1"/>
</dbReference>
<evidence type="ECO:0000256" key="7">
    <source>
        <dbReference type="ARBA" id="ARBA00022989"/>
    </source>
</evidence>
<dbReference type="UniPathway" id="UPA00148"/>
<keyword evidence="6 9" id="KW-0812">Transmembrane</keyword>
<evidence type="ECO:0000313" key="10">
    <source>
        <dbReference type="EMBL" id="SDC47216.1"/>
    </source>
</evidence>
<dbReference type="GO" id="GO:0015420">
    <property type="term" value="F:ABC-type vitamin B12 transporter activity"/>
    <property type="evidence" value="ECO:0007669"/>
    <property type="project" value="UniProtKB-UniRule"/>
</dbReference>
<dbReference type="PANTHER" id="PTHR34308">
    <property type="entry name" value="COBALAMIN BIOSYNTHESIS PROTEIN CBIB"/>
    <property type="match status" value="1"/>
</dbReference>
<comment type="pathway">
    <text evidence="2 9">Cofactor biosynthesis; adenosylcobalamin biosynthesis.</text>
</comment>